<proteinExistence type="predicted"/>
<feature type="non-terminal residue" evidence="1">
    <location>
        <position position="306"/>
    </location>
</feature>
<evidence type="ECO:0000313" key="2">
    <source>
        <dbReference type="Proteomes" id="UP000789525"/>
    </source>
</evidence>
<name>A0ACA9P571_9GLOM</name>
<accession>A0ACA9P571</accession>
<reference evidence="1" key="1">
    <citation type="submission" date="2021-06" db="EMBL/GenBank/DDBJ databases">
        <authorList>
            <person name="Kallberg Y."/>
            <person name="Tangrot J."/>
            <person name="Rosling A."/>
        </authorList>
    </citation>
    <scope>NUCLEOTIDE SEQUENCE</scope>
    <source>
        <strain evidence="1">CL356</strain>
    </source>
</reference>
<comment type="caution">
    <text evidence="1">The sequence shown here is derived from an EMBL/GenBank/DDBJ whole genome shotgun (WGS) entry which is preliminary data.</text>
</comment>
<keyword evidence="2" id="KW-1185">Reference proteome</keyword>
<feature type="non-terminal residue" evidence="1">
    <location>
        <position position="1"/>
    </location>
</feature>
<dbReference type="EMBL" id="CAJVPT010029289">
    <property type="protein sequence ID" value="CAG8690055.1"/>
    <property type="molecule type" value="Genomic_DNA"/>
</dbReference>
<evidence type="ECO:0000313" key="1">
    <source>
        <dbReference type="EMBL" id="CAG8690055.1"/>
    </source>
</evidence>
<organism evidence="1 2">
    <name type="scientific">Acaulospora colombiana</name>
    <dbReference type="NCBI Taxonomy" id="27376"/>
    <lineage>
        <taxon>Eukaryota</taxon>
        <taxon>Fungi</taxon>
        <taxon>Fungi incertae sedis</taxon>
        <taxon>Mucoromycota</taxon>
        <taxon>Glomeromycotina</taxon>
        <taxon>Glomeromycetes</taxon>
        <taxon>Diversisporales</taxon>
        <taxon>Acaulosporaceae</taxon>
        <taxon>Acaulospora</taxon>
    </lineage>
</organism>
<gene>
    <name evidence="1" type="ORF">ACOLOM_LOCUS9781</name>
</gene>
<protein>
    <submittedName>
        <fullName evidence="1">15437_t:CDS:1</fullName>
    </submittedName>
</protein>
<sequence>LQGARLPLSSFLPGLFKALQLLAISWADNGGQVLINEPAGGNFTVEIATNRAFTHYSYGGRLVTAWGDGKNHPDDYSITNLGDEPNSSNSGLHTQNETMAAGTVFAISYESDIKRVTPENLVVFTVAYHTCCPSCLSGGRLSLCMGPNMYMMPHKCKVTGATSTTPLAPAVPPQWCEDDEARCVQGPKQMIFWNQLDGNNVVTTGTQKDGAQDDIFLPPSSSSTIATSTPGELTTSTAISGADPSTPSLCVEPFDHLSHHDLGHSCHLWCPRFIQSKRKRDTPNNTLVSDCYVTLLHTFIMLVLDM</sequence>
<dbReference type="Proteomes" id="UP000789525">
    <property type="component" value="Unassembled WGS sequence"/>
</dbReference>